<evidence type="ECO:0000313" key="1">
    <source>
        <dbReference type="EMBL" id="TFE19336.1"/>
    </source>
</evidence>
<gene>
    <name evidence="1" type="ORF">E2980_23520</name>
</gene>
<accession>A0A4Y8LQK4</accession>
<keyword evidence="2" id="KW-1185">Reference proteome</keyword>
<dbReference type="EMBL" id="SOMN01000072">
    <property type="protein sequence ID" value="TFE19336.1"/>
    <property type="molecule type" value="Genomic_DNA"/>
</dbReference>
<name>A0A4Y8LQK4_9BACL</name>
<proteinExistence type="predicted"/>
<evidence type="ECO:0000313" key="2">
    <source>
        <dbReference type="Proteomes" id="UP000297900"/>
    </source>
</evidence>
<reference evidence="1 2" key="1">
    <citation type="submission" date="2019-03" db="EMBL/GenBank/DDBJ databases">
        <title>Cohnella endophytica sp. nov., a novel endophytic bacterium isolated from bark of Sonneratia apetala.</title>
        <authorList>
            <person name="Tuo L."/>
        </authorList>
    </citation>
    <scope>NUCLEOTIDE SEQUENCE [LARGE SCALE GENOMIC DNA]</scope>
    <source>
        <strain evidence="1 2">CCTCC AB 208254</strain>
    </source>
</reference>
<comment type="caution">
    <text evidence="1">The sequence shown here is derived from an EMBL/GenBank/DDBJ whole genome shotgun (WGS) entry which is preliminary data.</text>
</comment>
<dbReference type="AlphaFoldDB" id="A0A4Y8LQK4"/>
<organism evidence="1 2">
    <name type="scientific">Cohnella luojiensis</name>
    <dbReference type="NCBI Taxonomy" id="652876"/>
    <lineage>
        <taxon>Bacteria</taxon>
        <taxon>Bacillati</taxon>
        <taxon>Bacillota</taxon>
        <taxon>Bacilli</taxon>
        <taxon>Bacillales</taxon>
        <taxon>Paenibacillaceae</taxon>
        <taxon>Cohnella</taxon>
    </lineage>
</organism>
<protein>
    <submittedName>
        <fullName evidence="1">Uncharacterized protein</fullName>
    </submittedName>
</protein>
<dbReference type="RefSeq" id="WP_135154668.1">
    <property type="nucleotide sequence ID" value="NZ_SOMN01000072.1"/>
</dbReference>
<dbReference type="OrthoDB" id="1122484at2"/>
<dbReference type="Proteomes" id="UP000297900">
    <property type="component" value="Unassembled WGS sequence"/>
</dbReference>
<sequence length="102" mass="11902">MDNHHSIIRADYKENLLILSFNQNETLYINQPEDFLISQGVFIIKRSLGLVWNWYSYGEEQITKNLRVYNYIVNNIEVTSIKLEGAITNKRADEGQPAIEIL</sequence>